<reference evidence="2 3" key="1">
    <citation type="submission" date="2016-10" db="EMBL/GenBank/DDBJ databases">
        <authorList>
            <person name="de Groot N.N."/>
        </authorList>
    </citation>
    <scope>NUCLEOTIDE SEQUENCE [LARGE SCALE GENOMIC DNA]</scope>
    <source>
        <strain evidence="2 3">DSM 21668</strain>
    </source>
</reference>
<dbReference type="EMBL" id="FNGS01000005">
    <property type="protein sequence ID" value="SDM30210.1"/>
    <property type="molecule type" value="Genomic_DNA"/>
</dbReference>
<accession>A0A1G9S4J8</accession>
<evidence type="ECO:0000313" key="2">
    <source>
        <dbReference type="EMBL" id="SDM30210.1"/>
    </source>
</evidence>
<dbReference type="RefSeq" id="WP_093204194.1">
    <property type="nucleotide sequence ID" value="NZ_FNGS01000005.1"/>
</dbReference>
<dbReference type="AlphaFoldDB" id="A0A1G9S4J8"/>
<proteinExistence type="predicted"/>
<dbReference type="Proteomes" id="UP000198901">
    <property type="component" value="Unassembled WGS sequence"/>
</dbReference>
<dbReference type="Pfam" id="PF18498">
    <property type="entry name" value="DUF5618"/>
    <property type="match status" value="1"/>
</dbReference>
<protein>
    <recommendedName>
        <fullName evidence="1">DUF5618 domain-containing protein</fullName>
    </recommendedName>
</protein>
<dbReference type="InterPro" id="IPR040988">
    <property type="entry name" value="DUF5618"/>
</dbReference>
<dbReference type="OrthoDB" id="957519at2"/>
<dbReference type="STRING" id="563176.SAMN04488090_3169"/>
<sequence length="123" mass="13758">MKAVTEARRYLENARALLRDKAIKEEGYYQDIKYVRMAGHTAYSGVLVALDAALGVKKKGRKSVEWYKEELAALDKKALGTFVSAYDILHLSMGYDGVPSAKIANYGLEEADTLINWVELRLA</sequence>
<organism evidence="2 3">
    <name type="scientific">Siphonobacter aquaeclarae</name>
    <dbReference type="NCBI Taxonomy" id="563176"/>
    <lineage>
        <taxon>Bacteria</taxon>
        <taxon>Pseudomonadati</taxon>
        <taxon>Bacteroidota</taxon>
        <taxon>Cytophagia</taxon>
        <taxon>Cytophagales</taxon>
        <taxon>Cytophagaceae</taxon>
        <taxon>Siphonobacter</taxon>
    </lineage>
</organism>
<name>A0A1G9S4J8_9BACT</name>
<keyword evidence="3" id="KW-1185">Reference proteome</keyword>
<feature type="domain" description="DUF5618" evidence="1">
    <location>
        <begin position="3"/>
        <end position="119"/>
    </location>
</feature>
<evidence type="ECO:0000313" key="3">
    <source>
        <dbReference type="Proteomes" id="UP000198901"/>
    </source>
</evidence>
<evidence type="ECO:0000259" key="1">
    <source>
        <dbReference type="Pfam" id="PF18498"/>
    </source>
</evidence>
<gene>
    <name evidence="2" type="ORF">SAMN04488090_3169</name>
</gene>
<dbReference type="Gene3D" id="1.20.120.330">
    <property type="entry name" value="Nucleotidyltransferases domain 2"/>
    <property type="match status" value="1"/>
</dbReference>